<dbReference type="EMBL" id="JAGMUV010000037">
    <property type="protein sequence ID" value="KAH7112643.1"/>
    <property type="molecule type" value="Genomic_DNA"/>
</dbReference>
<keyword evidence="3" id="KW-1185">Reference proteome</keyword>
<dbReference type="Pfam" id="PF17667">
    <property type="entry name" value="Pkinase_fungal"/>
    <property type="match status" value="1"/>
</dbReference>
<gene>
    <name evidence="2" type="ORF">EDB81DRAFT_826820</name>
</gene>
<evidence type="ECO:0000259" key="1">
    <source>
        <dbReference type="Pfam" id="PF17667"/>
    </source>
</evidence>
<dbReference type="OrthoDB" id="4868916at2759"/>
<name>A0A9P9D4W3_9HYPO</name>
<feature type="domain" description="Fungal-type protein kinase" evidence="1">
    <location>
        <begin position="1"/>
        <end position="40"/>
    </location>
</feature>
<reference evidence="2" key="1">
    <citation type="journal article" date="2021" name="Nat. Commun.">
        <title>Genetic determinants of endophytism in the Arabidopsis root mycobiome.</title>
        <authorList>
            <person name="Mesny F."/>
            <person name="Miyauchi S."/>
            <person name="Thiergart T."/>
            <person name="Pickel B."/>
            <person name="Atanasova L."/>
            <person name="Karlsson M."/>
            <person name="Huettel B."/>
            <person name="Barry K.W."/>
            <person name="Haridas S."/>
            <person name="Chen C."/>
            <person name="Bauer D."/>
            <person name="Andreopoulos W."/>
            <person name="Pangilinan J."/>
            <person name="LaButti K."/>
            <person name="Riley R."/>
            <person name="Lipzen A."/>
            <person name="Clum A."/>
            <person name="Drula E."/>
            <person name="Henrissat B."/>
            <person name="Kohler A."/>
            <person name="Grigoriev I.V."/>
            <person name="Martin F.M."/>
            <person name="Hacquard S."/>
        </authorList>
    </citation>
    <scope>NUCLEOTIDE SEQUENCE</scope>
    <source>
        <strain evidence="2">MPI-CAGE-AT-0147</strain>
    </source>
</reference>
<sequence>MMRLWEFDRLGGIAPEKFDINADGLQFVSTILAFWMNDEESQFARMSGSASPDPLTIFGGGLSGVVRMSGSQPRFRTQEFAFLSGSAGMTQCNVC</sequence>
<protein>
    <recommendedName>
        <fullName evidence="1">Fungal-type protein kinase domain-containing protein</fullName>
    </recommendedName>
</protein>
<evidence type="ECO:0000313" key="2">
    <source>
        <dbReference type="EMBL" id="KAH7112643.1"/>
    </source>
</evidence>
<dbReference type="InterPro" id="IPR040976">
    <property type="entry name" value="Pkinase_fungal"/>
</dbReference>
<accession>A0A9P9D4W3</accession>
<dbReference type="AlphaFoldDB" id="A0A9P9D4W3"/>
<dbReference type="Proteomes" id="UP000738349">
    <property type="component" value="Unassembled WGS sequence"/>
</dbReference>
<organism evidence="2 3">
    <name type="scientific">Dactylonectria macrodidyma</name>
    <dbReference type="NCBI Taxonomy" id="307937"/>
    <lineage>
        <taxon>Eukaryota</taxon>
        <taxon>Fungi</taxon>
        <taxon>Dikarya</taxon>
        <taxon>Ascomycota</taxon>
        <taxon>Pezizomycotina</taxon>
        <taxon>Sordariomycetes</taxon>
        <taxon>Hypocreomycetidae</taxon>
        <taxon>Hypocreales</taxon>
        <taxon>Nectriaceae</taxon>
        <taxon>Dactylonectria</taxon>
    </lineage>
</organism>
<comment type="caution">
    <text evidence="2">The sequence shown here is derived from an EMBL/GenBank/DDBJ whole genome shotgun (WGS) entry which is preliminary data.</text>
</comment>
<proteinExistence type="predicted"/>
<evidence type="ECO:0000313" key="3">
    <source>
        <dbReference type="Proteomes" id="UP000738349"/>
    </source>
</evidence>